<dbReference type="Gene3D" id="3.20.20.80">
    <property type="entry name" value="Glycosidases"/>
    <property type="match status" value="1"/>
</dbReference>
<dbReference type="SUPFAM" id="SSF51445">
    <property type="entry name" value="(Trans)glycosidases"/>
    <property type="match status" value="1"/>
</dbReference>
<protein>
    <recommendedName>
        <fullName evidence="6">Beta-glucosidase</fullName>
    </recommendedName>
</protein>
<name>A0AAN7M1D9_TRANT</name>
<evidence type="ECO:0000256" key="1">
    <source>
        <dbReference type="ARBA" id="ARBA00010838"/>
    </source>
</evidence>
<feature type="chain" id="PRO_5042956591" description="Beta-glucosidase" evidence="3">
    <location>
        <begin position="25"/>
        <end position="521"/>
    </location>
</feature>
<dbReference type="GO" id="GO:0005975">
    <property type="term" value="P:carbohydrate metabolic process"/>
    <property type="evidence" value="ECO:0007669"/>
    <property type="project" value="InterPro"/>
</dbReference>
<dbReference type="AlphaFoldDB" id="A0AAN7M1D9"/>
<dbReference type="Pfam" id="PF00232">
    <property type="entry name" value="Glyco_hydro_1"/>
    <property type="match status" value="1"/>
</dbReference>
<comment type="caution">
    <text evidence="4">The sequence shown here is derived from an EMBL/GenBank/DDBJ whole genome shotgun (WGS) entry which is preliminary data.</text>
</comment>
<dbReference type="InterPro" id="IPR017853">
    <property type="entry name" value="GH"/>
</dbReference>
<comment type="similarity">
    <text evidence="1 2">Belongs to the glycosyl hydrolase 1 family.</text>
</comment>
<sequence length="521" mass="59339">MKIKLIFFCQGLIILLWMIHLIGTKSGGHTGHRTNVGDADDSKLRLEMGGLSRESFPKGFVFGAATAAYQVEGMTHQDGRGSSIWDVFVNIPGKIAENGTGNLAVDQYHKYREDVDLVHGLNFDAYRFSISWSRIFPYGTGKVNWKGVAYYNRLIDSLIRKGITPYVTLYHFDLPQALQEQYGGLLSFKIIEDLANYADFCFKTFGDRVKNWMTFNEPKIISSLGFDIGIHPPGRCSKEFGNCKAGNSSTEPYIAAHNMLLSHAAAVQTYRTKYQSEQKGRIGIVLDFTWYEPLTESEPDRLAAQRARDFHLGWFLHPLVHGEYPRTMQEIVAGRLPKFTEKEANSVKGAFDFIGINHYTTYYMYQDHQGKPKVPSYQADWGVGYAFERDGVPVGPQANSFWLYQVPWGIKKAVLYIKEQYKNPDIVISENGMDDPGNLTLSEGIRDTKRVSYYRSYLTELKAAINEGANVTGYFAWSLLDNFEWLSGYTSRFGIVYVDYKDLSRHPKLSAHWFKELLKKT</sequence>
<dbReference type="PRINTS" id="PR00131">
    <property type="entry name" value="GLHYDRLASE1"/>
</dbReference>
<feature type="signal peptide" evidence="3">
    <location>
        <begin position="1"/>
        <end position="24"/>
    </location>
</feature>
<evidence type="ECO:0008006" key="6">
    <source>
        <dbReference type="Google" id="ProtNLM"/>
    </source>
</evidence>
<organism evidence="4 5">
    <name type="scientific">Trapa natans</name>
    <name type="common">Water chestnut</name>
    <dbReference type="NCBI Taxonomy" id="22666"/>
    <lineage>
        <taxon>Eukaryota</taxon>
        <taxon>Viridiplantae</taxon>
        <taxon>Streptophyta</taxon>
        <taxon>Embryophyta</taxon>
        <taxon>Tracheophyta</taxon>
        <taxon>Spermatophyta</taxon>
        <taxon>Magnoliopsida</taxon>
        <taxon>eudicotyledons</taxon>
        <taxon>Gunneridae</taxon>
        <taxon>Pentapetalae</taxon>
        <taxon>rosids</taxon>
        <taxon>malvids</taxon>
        <taxon>Myrtales</taxon>
        <taxon>Lythraceae</taxon>
        <taxon>Trapa</taxon>
    </lineage>
</organism>
<evidence type="ECO:0000256" key="3">
    <source>
        <dbReference type="SAM" id="SignalP"/>
    </source>
</evidence>
<proteinExistence type="inferred from homology"/>
<dbReference type="FunFam" id="3.20.20.80:FF:000041">
    <property type="entry name" value="Beta-glucosidase 7"/>
    <property type="match status" value="1"/>
</dbReference>
<dbReference type="EMBL" id="JAXQNO010000011">
    <property type="protein sequence ID" value="KAK4788451.1"/>
    <property type="molecule type" value="Genomic_DNA"/>
</dbReference>
<dbReference type="PANTHER" id="PTHR10353">
    <property type="entry name" value="GLYCOSYL HYDROLASE"/>
    <property type="match status" value="1"/>
</dbReference>
<dbReference type="Proteomes" id="UP001346149">
    <property type="component" value="Unassembled WGS sequence"/>
</dbReference>
<dbReference type="PANTHER" id="PTHR10353:SF196">
    <property type="entry name" value="BETA-GLUCOSIDASE"/>
    <property type="match status" value="1"/>
</dbReference>
<gene>
    <name evidence="4" type="ORF">SAY86_019770</name>
</gene>
<keyword evidence="5" id="KW-1185">Reference proteome</keyword>
<reference evidence="4 5" key="1">
    <citation type="journal article" date="2023" name="Hortic Res">
        <title>Pangenome of water caltrop reveals structural variations and asymmetric subgenome divergence after allopolyploidization.</title>
        <authorList>
            <person name="Zhang X."/>
            <person name="Chen Y."/>
            <person name="Wang L."/>
            <person name="Yuan Y."/>
            <person name="Fang M."/>
            <person name="Shi L."/>
            <person name="Lu R."/>
            <person name="Comes H.P."/>
            <person name="Ma Y."/>
            <person name="Chen Y."/>
            <person name="Huang G."/>
            <person name="Zhou Y."/>
            <person name="Zheng Z."/>
            <person name="Qiu Y."/>
        </authorList>
    </citation>
    <scope>NUCLEOTIDE SEQUENCE [LARGE SCALE GENOMIC DNA]</scope>
    <source>
        <strain evidence="4">F231</strain>
    </source>
</reference>
<accession>A0AAN7M1D9</accession>
<dbReference type="InterPro" id="IPR001360">
    <property type="entry name" value="Glyco_hydro_1"/>
</dbReference>
<evidence type="ECO:0000313" key="4">
    <source>
        <dbReference type="EMBL" id="KAK4788451.1"/>
    </source>
</evidence>
<evidence type="ECO:0000313" key="5">
    <source>
        <dbReference type="Proteomes" id="UP001346149"/>
    </source>
</evidence>
<evidence type="ECO:0000256" key="2">
    <source>
        <dbReference type="RuleBase" id="RU003690"/>
    </source>
</evidence>
<keyword evidence="3" id="KW-0732">Signal</keyword>
<dbReference type="GO" id="GO:0008422">
    <property type="term" value="F:beta-glucosidase activity"/>
    <property type="evidence" value="ECO:0007669"/>
    <property type="project" value="TreeGrafter"/>
</dbReference>